<dbReference type="PANTHER" id="PTHR21013:SF10">
    <property type="entry name" value="ATP SYNTHASE MITOCHONDRIAL F1 COMPLEX ASSEMBLY FACTOR 2"/>
    <property type="match status" value="1"/>
</dbReference>
<dbReference type="SUPFAM" id="SSF160909">
    <property type="entry name" value="ATP12-like"/>
    <property type="match status" value="1"/>
</dbReference>
<dbReference type="Pfam" id="PF07542">
    <property type="entry name" value="ATP12"/>
    <property type="match status" value="1"/>
</dbReference>
<keyword evidence="8" id="KW-1185">Reference proteome</keyword>
<dbReference type="Gene3D" id="1.10.3580.10">
    <property type="entry name" value="ATP12 ATPase"/>
    <property type="match status" value="1"/>
</dbReference>
<dbReference type="AlphaFoldDB" id="A0AAW0ETH2"/>
<keyword evidence="5" id="KW-0143">Chaperone</keyword>
<dbReference type="InterPro" id="IPR023335">
    <property type="entry name" value="ATP12_ortho_dom_sf"/>
</dbReference>
<evidence type="ECO:0000256" key="1">
    <source>
        <dbReference type="ARBA" id="ARBA00004173"/>
    </source>
</evidence>
<keyword evidence="3" id="KW-0809">Transit peptide</keyword>
<protein>
    <submittedName>
        <fullName evidence="7">ATP12 chaperone protein</fullName>
    </submittedName>
</protein>
<proteinExistence type="inferred from homology"/>
<evidence type="ECO:0000313" key="7">
    <source>
        <dbReference type="EMBL" id="KAK7196340.1"/>
    </source>
</evidence>
<organism evidence="7 8">
    <name type="scientific">Novymonas esmeraldas</name>
    <dbReference type="NCBI Taxonomy" id="1808958"/>
    <lineage>
        <taxon>Eukaryota</taxon>
        <taxon>Discoba</taxon>
        <taxon>Euglenozoa</taxon>
        <taxon>Kinetoplastea</taxon>
        <taxon>Metakinetoplastina</taxon>
        <taxon>Trypanosomatida</taxon>
        <taxon>Trypanosomatidae</taxon>
        <taxon>Novymonas</taxon>
    </lineage>
</organism>
<evidence type="ECO:0000256" key="3">
    <source>
        <dbReference type="ARBA" id="ARBA00022946"/>
    </source>
</evidence>
<evidence type="ECO:0000313" key="8">
    <source>
        <dbReference type="Proteomes" id="UP001430356"/>
    </source>
</evidence>
<evidence type="ECO:0000256" key="6">
    <source>
        <dbReference type="SAM" id="MobiDB-lite"/>
    </source>
</evidence>
<dbReference type="InterPro" id="IPR011419">
    <property type="entry name" value="ATP12_ATP_synth-F1-assembly"/>
</dbReference>
<evidence type="ECO:0000256" key="4">
    <source>
        <dbReference type="ARBA" id="ARBA00023128"/>
    </source>
</evidence>
<dbReference type="GO" id="GO:0033615">
    <property type="term" value="P:mitochondrial proton-transporting ATP synthase complex assembly"/>
    <property type="evidence" value="ECO:0007669"/>
    <property type="project" value="TreeGrafter"/>
</dbReference>
<evidence type="ECO:0000256" key="5">
    <source>
        <dbReference type="ARBA" id="ARBA00023186"/>
    </source>
</evidence>
<dbReference type="GO" id="GO:0005739">
    <property type="term" value="C:mitochondrion"/>
    <property type="evidence" value="ECO:0007669"/>
    <property type="project" value="UniProtKB-SubCell"/>
</dbReference>
<sequence length="409" mass="44449">MRALASTATAASRRVWMSTAARTTTSSAAAAAAAMTTSRLSVSSSPTAATTAPAGATGPAVAPKKPRRRITSRLDASDLLKKVPSEPGAHAELSTAELERKVEEMSRMNPKQLEEVMRRFETQEEESSRVLSEDALYQMDVSLAPRSSGAVRVFWKDVDVVELSERYPGWFAVAVDGRRVKAFETSQALAVPSMAMACCCAQEYAEQTGHINKLLMPMSDICSGALHIAPQMLTPRIDYLLSFFQNDNLYFRAAPIAAAQDAMIAPIVAWFERVYEMDVPRVVGIGDPHITPHATARMRDALLAMNMNPYQVLALCVTAQFTSSLLLPLALFHGVVDLPTALAINRAEEHHNITEAGLVEGYHDIREADVVTKICACATTWRLMKDVPLAKCLEVPRAAAAAMEEAESV</sequence>
<comment type="similarity">
    <text evidence="2">Belongs to the ATP12 family.</text>
</comment>
<gene>
    <name evidence="7" type="ORF">NESM_000570300</name>
</gene>
<dbReference type="FunFam" id="1.10.3580.10:FF:000004">
    <property type="entry name" value="ATP12-like chaperone protein, putative"/>
    <property type="match status" value="1"/>
</dbReference>
<evidence type="ECO:0000256" key="2">
    <source>
        <dbReference type="ARBA" id="ARBA00008231"/>
    </source>
</evidence>
<comment type="caution">
    <text evidence="7">The sequence shown here is derived from an EMBL/GenBank/DDBJ whole genome shotgun (WGS) entry which is preliminary data.</text>
</comment>
<feature type="region of interest" description="Disordered" evidence="6">
    <location>
        <begin position="37"/>
        <end position="76"/>
    </location>
</feature>
<dbReference type="EMBL" id="JAECZO010000074">
    <property type="protein sequence ID" value="KAK7196340.1"/>
    <property type="molecule type" value="Genomic_DNA"/>
</dbReference>
<dbReference type="PANTHER" id="PTHR21013">
    <property type="entry name" value="ATP SYNTHASE MITOCHONDRIAL F1 COMPLEX ASSEMBLY FACTOR 2/ATP12 PROTEIN, MITOCHONDRIAL PRECURSOR"/>
    <property type="match status" value="1"/>
</dbReference>
<accession>A0AAW0ETH2</accession>
<name>A0AAW0ETH2_9TRYP</name>
<dbReference type="Gene3D" id="3.30.2180.10">
    <property type="entry name" value="ATP12-like"/>
    <property type="match status" value="1"/>
</dbReference>
<reference evidence="7 8" key="1">
    <citation type="journal article" date="2021" name="MBio">
        <title>A New Model Trypanosomatid, Novymonas esmeraldas: Genomic Perception of Its 'Candidatus Pandoraea novymonadis' Endosymbiont.</title>
        <authorList>
            <person name="Zakharova A."/>
            <person name="Saura A."/>
            <person name="Butenko A."/>
            <person name="Podesvova L."/>
            <person name="Warmusova S."/>
            <person name="Kostygov A.Y."/>
            <person name="Nenarokova A."/>
            <person name="Lukes J."/>
            <person name="Opperdoes F.R."/>
            <person name="Yurchenko V."/>
        </authorList>
    </citation>
    <scope>NUCLEOTIDE SEQUENCE [LARGE SCALE GENOMIC DNA]</scope>
    <source>
        <strain evidence="7 8">E262AT.01</strain>
    </source>
</reference>
<keyword evidence="4" id="KW-0496">Mitochondrion</keyword>
<feature type="compositionally biased region" description="Low complexity" evidence="6">
    <location>
        <begin position="37"/>
        <end position="63"/>
    </location>
</feature>
<dbReference type="Proteomes" id="UP001430356">
    <property type="component" value="Unassembled WGS sequence"/>
</dbReference>
<dbReference type="InterPro" id="IPR042272">
    <property type="entry name" value="ATP12_ATP_synth-F1-assembly_N"/>
</dbReference>
<comment type="subcellular location">
    <subcellularLocation>
        <location evidence="1">Mitochondrion</location>
    </subcellularLocation>
</comment>